<evidence type="ECO:0000256" key="1">
    <source>
        <dbReference type="ARBA" id="ARBA00004377"/>
    </source>
</evidence>
<evidence type="ECO:0000313" key="13">
    <source>
        <dbReference type="EMBL" id="MEJ1250227.1"/>
    </source>
</evidence>
<dbReference type="NCBIfam" id="TIGR02532">
    <property type="entry name" value="IV_pilin_GFxxxE"/>
    <property type="match status" value="1"/>
</dbReference>
<dbReference type="SUPFAM" id="SSF54523">
    <property type="entry name" value="Pili subunits"/>
    <property type="match status" value="1"/>
</dbReference>
<evidence type="ECO:0000256" key="11">
    <source>
        <dbReference type="SAM" id="Phobius"/>
    </source>
</evidence>
<comment type="caution">
    <text evidence="13">The sequence shown here is derived from an EMBL/GenBank/DDBJ whole genome shotgun (WGS) entry which is preliminary data.</text>
</comment>
<keyword evidence="5" id="KW-0997">Cell inner membrane</keyword>
<dbReference type="EMBL" id="JBBDHC010000017">
    <property type="protein sequence ID" value="MEJ1250227.1"/>
    <property type="molecule type" value="Genomic_DNA"/>
</dbReference>
<reference evidence="13 14" key="1">
    <citation type="journal article" date="2016" name="Antonie Van Leeuwenhoek">
        <title>Denitratimonas tolerans gen. nov., sp. nov., a denitrifying bacterium isolated from a bioreactor for tannery wastewater treatment.</title>
        <authorList>
            <person name="Han S.I."/>
            <person name="Kim J.O."/>
            <person name="Lee Y.R."/>
            <person name="Ekpeghere K.I."/>
            <person name="Koh S.C."/>
            <person name="Whang K.S."/>
        </authorList>
    </citation>
    <scope>NUCLEOTIDE SEQUENCE [LARGE SCALE GENOMIC DNA]</scope>
    <source>
        <strain evidence="13 14">KACC 17565</strain>
    </source>
</reference>
<evidence type="ECO:0000256" key="5">
    <source>
        <dbReference type="ARBA" id="ARBA00022519"/>
    </source>
</evidence>
<keyword evidence="4" id="KW-0488">Methylation</keyword>
<gene>
    <name evidence="13" type="ORF">WB794_11150</name>
</gene>
<dbReference type="Pfam" id="PF07963">
    <property type="entry name" value="N_methyl"/>
    <property type="match status" value="1"/>
</dbReference>
<feature type="transmembrane region" description="Helical" evidence="11">
    <location>
        <begin position="12"/>
        <end position="34"/>
    </location>
</feature>
<dbReference type="Pfam" id="PF12019">
    <property type="entry name" value="GspH"/>
    <property type="match status" value="1"/>
</dbReference>
<dbReference type="InterPro" id="IPR045584">
    <property type="entry name" value="Pilin-like"/>
</dbReference>
<evidence type="ECO:0000313" key="14">
    <source>
        <dbReference type="Proteomes" id="UP001364472"/>
    </source>
</evidence>
<comment type="similarity">
    <text evidence="9">Belongs to the GSP H family.</text>
</comment>
<dbReference type="Gene3D" id="3.55.40.10">
    <property type="entry name" value="minor pseudopilin epsh domain"/>
    <property type="match status" value="1"/>
</dbReference>
<dbReference type="RefSeq" id="WP_337335933.1">
    <property type="nucleotide sequence ID" value="NZ_JBBDHC010000017.1"/>
</dbReference>
<sequence>MHSRLGQPQRTLGFTLVELIVTIAIVAILAAIALPSFREFSLRMTATTNTNELVGALNTARAEAVRRGRSVAVVANGGNWNDGWQVVAAKVTGGVLEDPPTSPGATAAACAASIENGVSMCVQHRGAMENGFTLLAFATGSGGDDGIVVFSPTGALRGATEFDFSICRPTDMKDPAQSRRVHVAPSGIIDARRDTTGAPAGECN</sequence>
<feature type="domain" description="General secretion pathway GspH" evidence="12">
    <location>
        <begin position="50"/>
        <end position="187"/>
    </location>
</feature>
<dbReference type="GO" id="GO:0015627">
    <property type="term" value="C:type II protein secretion system complex"/>
    <property type="evidence" value="ECO:0007669"/>
    <property type="project" value="InterPro"/>
</dbReference>
<dbReference type="AlphaFoldDB" id="A0AAW9R384"/>
<protein>
    <recommendedName>
        <fullName evidence="2">Type II secretion system protein H</fullName>
    </recommendedName>
    <alternativeName>
        <fullName evidence="10">General secretion pathway protein H</fullName>
    </alternativeName>
</protein>
<keyword evidence="7 11" id="KW-1133">Transmembrane helix</keyword>
<keyword evidence="14" id="KW-1185">Reference proteome</keyword>
<evidence type="ECO:0000256" key="8">
    <source>
        <dbReference type="ARBA" id="ARBA00023136"/>
    </source>
</evidence>
<proteinExistence type="inferred from homology"/>
<dbReference type="InterPro" id="IPR012902">
    <property type="entry name" value="N_methyl_site"/>
</dbReference>
<keyword evidence="8 11" id="KW-0472">Membrane</keyword>
<name>A0AAW9R384_9GAMM</name>
<dbReference type="GO" id="GO:0015628">
    <property type="term" value="P:protein secretion by the type II secretion system"/>
    <property type="evidence" value="ECO:0007669"/>
    <property type="project" value="InterPro"/>
</dbReference>
<evidence type="ECO:0000256" key="9">
    <source>
        <dbReference type="ARBA" id="ARBA00025772"/>
    </source>
</evidence>
<comment type="subcellular location">
    <subcellularLocation>
        <location evidence="1">Cell inner membrane</location>
        <topology evidence="1">Single-pass membrane protein</topology>
    </subcellularLocation>
</comment>
<evidence type="ECO:0000256" key="3">
    <source>
        <dbReference type="ARBA" id="ARBA00022475"/>
    </source>
</evidence>
<accession>A0AAW9R384</accession>
<dbReference type="Proteomes" id="UP001364472">
    <property type="component" value="Unassembled WGS sequence"/>
</dbReference>
<dbReference type="GO" id="GO:0005886">
    <property type="term" value="C:plasma membrane"/>
    <property type="evidence" value="ECO:0007669"/>
    <property type="project" value="UniProtKB-SubCell"/>
</dbReference>
<keyword evidence="3" id="KW-1003">Cell membrane</keyword>
<keyword evidence="6 11" id="KW-0812">Transmembrane</keyword>
<evidence type="ECO:0000256" key="10">
    <source>
        <dbReference type="ARBA" id="ARBA00030775"/>
    </source>
</evidence>
<organism evidence="13 14">
    <name type="scientific">Denitratimonas tolerans</name>
    <dbReference type="NCBI Taxonomy" id="1338420"/>
    <lineage>
        <taxon>Bacteria</taxon>
        <taxon>Pseudomonadati</taxon>
        <taxon>Pseudomonadota</taxon>
        <taxon>Gammaproteobacteria</taxon>
        <taxon>Lysobacterales</taxon>
        <taxon>Lysobacteraceae</taxon>
        <taxon>Denitratimonas</taxon>
    </lineage>
</organism>
<evidence type="ECO:0000256" key="6">
    <source>
        <dbReference type="ARBA" id="ARBA00022692"/>
    </source>
</evidence>
<evidence type="ECO:0000256" key="4">
    <source>
        <dbReference type="ARBA" id="ARBA00022481"/>
    </source>
</evidence>
<evidence type="ECO:0000256" key="7">
    <source>
        <dbReference type="ARBA" id="ARBA00022989"/>
    </source>
</evidence>
<evidence type="ECO:0000259" key="12">
    <source>
        <dbReference type="Pfam" id="PF12019"/>
    </source>
</evidence>
<dbReference type="InterPro" id="IPR022346">
    <property type="entry name" value="T2SS_GspH"/>
</dbReference>
<evidence type="ECO:0000256" key="2">
    <source>
        <dbReference type="ARBA" id="ARBA00021549"/>
    </source>
</evidence>